<name>A0ABZ1HX47_9PSEU</name>
<dbReference type="RefSeq" id="WP_326565063.1">
    <property type="nucleotide sequence ID" value="NZ_CP142149.1"/>
</dbReference>
<feature type="transmembrane region" description="Helical" evidence="1">
    <location>
        <begin position="28"/>
        <end position="48"/>
    </location>
</feature>
<protein>
    <recommendedName>
        <fullName evidence="4">Holin</fullName>
    </recommendedName>
</protein>
<keyword evidence="3" id="KW-1185">Reference proteome</keyword>
<accession>A0ABZ1HX47</accession>
<evidence type="ECO:0000313" key="3">
    <source>
        <dbReference type="Proteomes" id="UP001330812"/>
    </source>
</evidence>
<keyword evidence="1" id="KW-0472">Membrane</keyword>
<gene>
    <name evidence="2" type="ORF">VSH64_24795</name>
</gene>
<keyword evidence="1" id="KW-0812">Transmembrane</keyword>
<evidence type="ECO:0000256" key="1">
    <source>
        <dbReference type="SAM" id="Phobius"/>
    </source>
</evidence>
<proteinExistence type="predicted"/>
<evidence type="ECO:0000313" key="2">
    <source>
        <dbReference type="EMBL" id="WSE26096.1"/>
    </source>
</evidence>
<feature type="transmembrane region" description="Helical" evidence="1">
    <location>
        <begin position="54"/>
        <end position="77"/>
    </location>
</feature>
<reference evidence="2 3" key="1">
    <citation type="journal article" date="2015" name="Int. J. Syst. Evol. Microbiol.">
        <title>Amycolatopsis rhabdoformis sp. nov., an actinomycete isolated from a tropical forest soil.</title>
        <authorList>
            <person name="Souza W.R."/>
            <person name="Silva R.E."/>
            <person name="Goodfellow M."/>
            <person name="Busarakam K."/>
            <person name="Figueiro F.S."/>
            <person name="Ferreira D."/>
            <person name="Rodrigues-Filho E."/>
            <person name="Moraes L.A.B."/>
            <person name="Zucchi T.D."/>
        </authorList>
    </citation>
    <scope>NUCLEOTIDE SEQUENCE [LARGE SCALE GENOMIC DNA]</scope>
    <source>
        <strain evidence="2 3">NCIMB 14900</strain>
    </source>
</reference>
<organism evidence="2 3">
    <name type="scientific">Amycolatopsis rhabdoformis</name>
    <dbReference type="NCBI Taxonomy" id="1448059"/>
    <lineage>
        <taxon>Bacteria</taxon>
        <taxon>Bacillati</taxon>
        <taxon>Actinomycetota</taxon>
        <taxon>Actinomycetes</taxon>
        <taxon>Pseudonocardiales</taxon>
        <taxon>Pseudonocardiaceae</taxon>
        <taxon>Amycolatopsis</taxon>
    </lineage>
</organism>
<evidence type="ECO:0008006" key="4">
    <source>
        <dbReference type="Google" id="ProtNLM"/>
    </source>
</evidence>
<dbReference type="Proteomes" id="UP001330812">
    <property type="component" value="Chromosome"/>
</dbReference>
<dbReference type="EMBL" id="CP142149">
    <property type="protein sequence ID" value="WSE26096.1"/>
    <property type="molecule type" value="Genomic_DNA"/>
</dbReference>
<keyword evidence="1" id="KW-1133">Transmembrane helix</keyword>
<sequence length="126" mass="12789">MTAPEAPATRWQKLAAWVRTAPGRFRKAFALVGTIAAIPGVLGLLNLIPGVEISAGTFATVVAVAGALAGGGVVAAVPNKPSLDDALRALKPHGLYVSTADPAPAVDPLIAEDVPRTLLTPVPPKE</sequence>